<feature type="region of interest" description="Disordered" evidence="1">
    <location>
        <begin position="142"/>
        <end position="167"/>
    </location>
</feature>
<organism evidence="2 3">
    <name type="scientific">Claviceps pusilla</name>
    <dbReference type="NCBI Taxonomy" id="123648"/>
    <lineage>
        <taxon>Eukaryota</taxon>
        <taxon>Fungi</taxon>
        <taxon>Dikarya</taxon>
        <taxon>Ascomycota</taxon>
        <taxon>Pezizomycotina</taxon>
        <taxon>Sordariomycetes</taxon>
        <taxon>Hypocreomycetidae</taxon>
        <taxon>Hypocreales</taxon>
        <taxon>Clavicipitaceae</taxon>
        <taxon>Claviceps</taxon>
    </lineage>
</organism>
<feature type="compositionally biased region" description="Polar residues" evidence="1">
    <location>
        <begin position="430"/>
        <end position="443"/>
    </location>
</feature>
<keyword evidence="3" id="KW-1185">Reference proteome</keyword>
<feature type="compositionally biased region" description="Acidic residues" evidence="1">
    <location>
        <begin position="246"/>
        <end position="257"/>
    </location>
</feature>
<dbReference type="OrthoDB" id="5401786at2759"/>
<name>A0A9P7NEG7_9HYPO</name>
<feature type="compositionally biased region" description="Low complexity" evidence="1">
    <location>
        <begin position="282"/>
        <end position="295"/>
    </location>
</feature>
<feature type="region of interest" description="Disordered" evidence="1">
    <location>
        <begin position="324"/>
        <end position="443"/>
    </location>
</feature>
<gene>
    <name evidence="2" type="ORF">E4U43_005353</name>
</gene>
<feature type="compositionally biased region" description="Polar residues" evidence="1">
    <location>
        <begin position="359"/>
        <end position="369"/>
    </location>
</feature>
<dbReference type="AlphaFoldDB" id="A0A9P7NEG7"/>
<comment type="caution">
    <text evidence="2">The sequence shown here is derived from an EMBL/GenBank/DDBJ whole genome shotgun (WGS) entry which is preliminary data.</text>
</comment>
<feature type="region of interest" description="Disordered" evidence="1">
    <location>
        <begin position="29"/>
        <end position="58"/>
    </location>
</feature>
<dbReference type="Proteomes" id="UP000748025">
    <property type="component" value="Unassembled WGS sequence"/>
</dbReference>
<dbReference type="EMBL" id="SRPW01000351">
    <property type="protein sequence ID" value="KAG6015420.1"/>
    <property type="molecule type" value="Genomic_DNA"/>
</dbReference>
<reference evidence="2" key="1">
    <citation type="journal article" date="2020" name="bioRxiv">
        <title>Whole genome comparisons of ergot fungi reveals the divergence and evolution of species within the genus Claviceps are the result of varying mechanisms driving genome evolution and host range expansion.</title>
        <authorList>
            <person name="Wyka S.A."/>
            <person name="Mondo S.J."/>
            <person name="Liu M."/>
            <person name="Dettman J."/>
            <person name="Nalam V."/>
            <person name="Broders K.D."/>
        </authorList>
    </citation>
    <scope>NUCLEOTIDE SEQUENCE</scope>
    <source>
        <strain evidence="2">CCC 602</strain>
    </source>
</reference>
<accession>A0A9P7NEG7</accession>
<feature type="compositionally biased region" description="Polar residues" evidence="1">
    <location>
        <begin position="146"/>
        <end position="163"/>
    </location>
</feature>
<feature type="compositionally biased region" description="Low complexity" evidence="1">
    <location>
        <begin position="340"/>
        <end position="351"/>
    </location>
</feature>
<protein>
    <submittedName>
        <fullName evidence="2">Uncharacterized protein</fullName>
    </submittedName>
</protein>
<evidence type="ECO:0000313" key="3">
    <source>
        <dbReference type="Proteomes" id="UP000748025"/>
    </source>
</evidence>
<proteinExistence type="predicted"/>
<feature type="region of interest" description="Disordered" evidence="1">
    <location>
        <begin position="244"/>
        <end position="310"/>
    </location>
</feature>
<sequence>MSAVVRAADLPKVDQILASFAENPERLSRARDRFNRSPRPNRFEIGTTTPRGSPFDDESWQRMKRHSRLWLTYWASQPCSQFSAQVREVKDRIKRGEINKSPEDSSNAVAADIVKKCWIEQGIWDYGWIGQILGRWKHEEPLTSPPRLQTSTEPASDKLQSQLAAEDIRSREASRPFHQFIYQVSQERERITAKQPPITEQPLNNIAADINTIAYENVKQVWIRRRIWNSKWGLLPGMTWKHEHPFDEEDEEGDDVVDQDHSEPQSCDQSTVLAVFPDPVLSPRSISSGQSSPYPAGRQPPSPGKTMDHSSVLDRHIPLFNPFKYPGQQTSPKGVRAHQSPSVAAEAASPPTGWPAHCETTTVNVSEATTLAFDPTPSFGPVSPSEILEPNEREAQQDSPSSAEQISIKETKYYESPSAAAERQPPCLRNSGQLSSRLPNRAA</sequence>
<evidence type="ECO:0000313" key="2">
    <source>
        <dbReference type="EMBL" id="KAG6015420.1"/>
    </source>
</evidence>
<evidence type="ECO:0000256" key="1">
    <source>
        <dbReference type="SAM" id="MobiDB-lite"/>
    </source>
</evidence>